<dbReference type="InterPro" id="IPR052041">
    <property type="entry name" value="Nucleic_acid_metab_PIN/TRAM"/>
</dbReference>
<comment type="caution">
    <text evidence="1">The sequence shown here is derived from an EMBL/GenBank/DDBJ whole genome shotgun (WGS) entry which is preliminary data.</text>
</comment>
<gene>
    <name evidence="1" type="ORF">WICMUC_001372</name>
</gene>
<name>A0A9P8PUF5_9ASCO</name>
<keyword evidence="2" id="KW-1185">Reference proteome</keyword>
<proteinExistence type="predicted"/>
<dbReference type="OrthoDB" id="5582146at2759"/>
<organism evidence="1 2">
    <name type="scientific">Wickerhamomyces mucosus</name>
    <dbReference type="NCBI Taxonomy" id="1378264"/>
    <lineage>
        <taxon>Eukaryota</taxon>
        <taxon>Fungi</taxon>
        <taxon>Dikarya</taxon>
        <taxon>Ascomycota</taxon>
        <taxon>Saccharomycotina</taxon>
        <taxon>Saccharomycetes</taxon>
        <taxon>Phaffomycetales</taxon>
        <taxon>Wickerhamomycetaceae</taxon>
        <taxon>Wickerhamomyces</taxon>
    </lineage>
</organism>
<accession>A0A9P8PUF5</accession>
<dbReference type="Proteomes" id="UP000769528">
    <property type="component" value="Unassembled WGS sequence"/>
</dbReference>
<reference evidence="1" key="2">
    <citation type="submission" date="2021-01" db="EMBL/GenBank/DDBJ databases">
        <authorList>
            <person name="Schikora-Tamarit M.A."/>
        </authorList>
    </citation>
    <scope>NUCLEOTIDE SEQUENCE</scope>
    <source>
        <strain evidence="1">CBS6341</strain>
    </source>
</reference>
<dbReference type="EMBL" id="JAEUBF010000438">
    <property type="protein sequence ID" value="KAH3678563.1"/>
    <property type="molecule type" value="Genomic_DNA"/>
</dbReference>
<dbReference type="PANTHER" id="PTHR11603">
    <property type="entry name" value="AAA FAMILY ATPASE"/>
    <property type="match status" value="1"/>
</dbReference>
<dbReference type="AlphaFoldDB" id="A0A9P8PUF5"/>
<dbReference type="PANTHER" id="PTHR11603:SF132">
    <property type="entry name" value="C2H2-TYPE DOMAIN-CONTAINING PROTEIN"/>
    <property type="match status" value="1"/>
</dbReference>
<evidence type="ECO:0000313" key="1">
    <source>
        <dbReference type="EMBL" id="KAH3678563.1"/>
    </source>
</evidence>
<reference evidence="1" key="1">
    <citation type="journal article" date="2021" name="Open Biol.">
        <title>Shared evolutionary footprints suggest mitochondrial oxidative damage underlies multiple complex I losses in fungi.</title>
        <authorList>
            <person name="Schikora-Tamarit M.A."/>
            <person name="Marcet-Houben M."/>
            <person name="Nosek J."/>
            <person name="Gabaldon T."/>
        </authorList>
    </citation>
    <scope>NUCLEOTIDE SEQUENCE</scope>
    <source>
        <strain evidence="1">CBS6341</strain>
    </source>
</reference>
<evidence type="ECO:0000313" key="2">
    <source>
        <dbReference type="Proteomes" id="UP000769528"/>
    </source>
</evidence>
<sequence length="300" mass="35232">MDVNNEISHFKELGYSFDDNLYVALTLSLISKRHLLLESKDNTSSIKELQLIINNIWEIQPIIINFEQRTYEKDELFGLFLNEEDYFLAPIYIINGIDGLPHSSQSLLLEFMKRKSISLNDKEFRCNEIFTIIGLFSNQNNILSFLRNEFWFKQFHIPIEQPNPIMTTKYSLNKVRHFAKLNKDLNDITILPELKRYIYDIVIFVRNHRVVDTGLPTVYLAELELMSRALCVIFNREFVIPTIVKLSARKLIPLHLTLINYKDEPSLQWGGDIEIAKELMKRMTPEIVIEDVLRKVDPPL</sequence>
<protein>
    <submittedName>
        <fullName evidence="1">Uncharacterized protein</fullName>
    </submittedName>
</protein>